<reference evidence="2" key="1">
    <citation type="journal article" date="2002" name="DNA Res.">
        <title>Complete genomic sequence of nitrogen-fixing symbiotic bacterium Bradyrhizobium japonicum USDA110.</title>
        <authorList>
            <person name="Kaneko T."/>
            <person name="Nakamura Y."/>
            <person name="Sato S."/>
            <person name="Minamisawa K."/>
            <person name="Uchiumi T."/>
            <person name="Sasamoto S."/>
            <person name="Watanabe A."/>
            <person name="Idesawa K."/>
            <person name="Iriguchi M."/>
            <person name="Kawashima K."/>
            <person name="Kohara M."/>
            <person name="Matsumoto M."/>
            <person name="Shimpo S."/>
            <person name="Tsuruoka H."/>
            <person name="Wada T."/>
            <person name="Yamada M."/>
            <person name="Tabata S."/>
        </authorList>
    </citation>
    <scope>NUCLEOTIDE SEQUENCE [LARGE SCALE GENOMIC DNA]</scope>
    <source>
        <strain evidence="2">JCM 10833 / BCRC 13528 / IAM 13628 / NBRC 14792 / USDA 110</strain>
    </source>
</reference>
<dbReference type="EMBL" id="BA000040">
    <property type="protein sequence ID" value="BAC51314.1"/>
    <property type="molecule type" value="Genomic_DNA"/>
</dbReference>
<gene>
    <name evidence="1" type="ordered locus">bsl6049</name>
</gene>
<sequence length="87" mass="9757">MVGWCWRRRSCDLQNAHSIPLMCLLRPPAMSAIALLGPMAAPQVEQNVRCRLLAHLGPEVRCANAPLSEAERTSYEVQRKFMSARPP</sequence>
<proteinExistence type="predicted"/>
<organism evidence="1 2">
    <name type="scientific">Bradyrhizobium diazoefficiens (strain JCM 10833 / BCRC 13528 / IAM 13628 / NBRC 14792 / USDA 110)</name>
    <dbReference type="NCBI Taxonomy" id="224911"/>
    <lineage>
        <taxon>Bacteria</taxon>
        <taxon>Pseudomonadati</taxon>
        <taxon>Pseudomonadota</taxon>
        <taxon>Alphaproteobacteria</taxon>
        <taxon>Hyphomicrobiales</taxon>
        <taxon>Nitrobacteraceae</taxon>
        <taxon>Bradyrhizobium</taxon>
    </lineage>
</organism>
<dbReference type="EnsemblBacteria" id="BAC51314">
    <property type="protein sequence ID" value="BAC51314"/>
    <property type="gene ID" value="BAC51314"/>
</dbReference>
<dbReference type="Proteomes" id="UP000002526">
    <property type="component" value="Chromosome"/>
</dbReference>
<evidence type="ECO:0000313" key="1">
    <source>
        <dbReference type="EMBL" id="BAC51314.1"/>
    </source>
</evidence>
<dbReference type="AlphaFoldDB" id="Q89HE2"/>
<keyword evidence="2" id="KW-1185">Reference proteome</keyword>
<dbReference type="KEGG" id="bja:bsl6049"/>
<protein>
    <submittedName>
        <fullName evidence="1">Bsl6049 protein</fullName>
    </submittedName>
</protein>
<dbReference type="HOGENOM" id="CLU_2477190_0_0_5"/>
<evidence type="ECO:0000313" key="2">
    <source>
        <dbReference type="Proteomes" id="UP000002526"/>
    </source>
</evidence>
<accession>Q89HE2</accession>
<dbReference type="InParanoid" id="Q89HE2"/>
<name>Q89HE2_BRADU</name>